<dbReference type="NCBIfam" id="NF033537">
    <property type="entry name" value="lasso_biosyn_B2"/>
    <property type="match status" value="1"/>
</dbReference>
<dbReference type="RefSeq" id="WP_380606502.1">
    <property type="nucleotide sequence ID" value="NZ_JBHSDU010000015.1"/>
</dbReference>
<dbReference type="InterPro" id="IPR032708">
    <property type="entry name" value="McjB_C"/>
</dbReference>
<sequence>MHTEKAYWLPSHVRACSTATGTVLLDLRRNRYFGVGRKETTALRALAGNWQHLSPASFAGDSEPLPVPDAMSIADKLVQAGLLCNSAPEAAAFTPTQVDLNSLLTSVGHELDRKAPIRWRHLISFLRACTWARSSVRSRTLFLVAEELGRQKNAAGAPFDNEHAIELVGIFRRLRPHTFAARDQCLFHALALVRFLAYYDVYPTWVIGVRTKPWAAHSWVQQGTLLLDANPEQVCEYTPILAI</sequence>
<organism evidence="2 3">
    <name type="scientific">Steroidobacter flavus</name>
    <dbReference type="NCBI Taxonomy" id="1842136"/>
    <lineage>
        <taxon>Bacteria</taxon>
        <taxon>Pseudomonadati</taxon>
        <taxon>Pseudomonadota</taxon>
        <taxon>Gammaproteobacteria</taxon>
        <taxon>Steroidobacterales</taxon>
        <taxon>Steroidobacteraceae</taxon>
        <taxon>Steroidobacter</taxon>
    </lineage>
</organism>
<proteinExistence type="predicted"/>
<evidence type="ECO:0000313" key="3">
    <source>
        <dbReference type="Proteomes" id="UP001595904"/>
    </source>
</evidence>
<reference evidence="3" key="1">
    <citation type="journal article" date="2019" name="Int. J. Syst. Evol. Microbiol.">
        <title>The Global Catalogue of Microorganisms (GCM) 10K type strain sequencing project: providing services to taxonomists for standard genome sequencing and annotation.</title>
        <authorList>
            <consortium name="The Broad Institute Genomics Platform"/>
            <consortium name="The Broad Institute Genome Sequencing Center for Infectious Disease"/>
            <person name="Wu L."/>
            <person name="Ma J."/>
        </authorList>
    </citation>
    <scope>NUCLEOTIDE SEQUENCE [LARGE SCALE GENOMIC DNA]</scope>
    <source>
        <strain evidence="3">CGMCC 1.10759</strain>
    </source>
</reference>
<comment type="caution">
    <text evidence="2">The sequence shown here is derived from an EMBL/GenBank/DDBJ whole genome shotgun (WGS) entry which is preliminary data.</text>
</comment>
<dbReference type="Proteomes" id="UP001595904">
    <property type="component" value="Unassembled WGS sequence"/>
</dbReference>
<evidence type="ECO:0000313" key="2">
    <source>
        <dbReference type="EMBL" id="MFC4314927.1"/>
    </source>
</evidence>
<dbReference type="Pfam" id="PF13471">
    <property type="entry name" value="Transglut_core3"/>
    <property type="match status" value="1"/>
</dbReference>
<dbReference type="EMBL" id="JBHSDU010000015">
    <property type="protein sequence ID" value="MFC4314927.1"/>
    <property type="molecule type" value="Genomic_DNA"/>
</dbReference>
<dbReference type="InterPro" id="IPR053521">
    <property type="entry name" value="McjB-like"/>
</dbReference>
<evidence type="ECO:0000259" key="1">
    <source>
        <dbReference type="Pfam" id="PF13471"/>
    </source>
</evidence>
<name>A0ABV8T687_9GAMM</name>
<accession>A0ABV8T687</accession>
<protein>
    <submittedName>
        <fullName evidence="2">Lasso peptide biosynthesis B2 protein</fullName>
    </submittedName>
</protein>
<feature type="domain" description="Microcin J25-processing protein McjB C-terminal" evidence="1">
    <location>
        <begin position="133"/>
        <end position="241"/>
    </location>
</feature>
<keyword evidence="3" id="KW-1185">Reference proteome</keyword>
<gene>
    <name evidence="2" type="ORF">ACFPN2_38045</name>
</gene>